<proteinExistence type="predicted"/>
<dbReference type="InterPro" id="IPR035500">
    <property type="entry name" value="NHR-like_dom_sf"/>
</dbReference>
<keyword evidence="2" id="KW-0804">Transcription</keyword>
<dbReference type="Gene3D" id="1.10.565.10">
    <property type="entry name" value="Retinoid X Receptor"/>
    <property type="match status" value="2"/>
</dbReference>
<reference evidence="6" key="1">
    <citation type="submission" date="2016-04" db="UniProtKB">
        <authorList>
            <consortium name="WormBaseParasite"/>
        </authorList>
    </citation>
    <scope>IDENTIFICATION</scope>
</reference>
<name>A0A158Q709_9BILA</name>
<dbReference type="PANTHER" id="PTHR24083">
    <property type="entry name" value="NUCLEAR HORMONE RECEPTOR"/>
    <property type="match status" value="1"/>
</dbReference>
<keyword evidence="3" id="KW-0675">Receptor</keyword>
<dbReference type="InterPro" id="IPR050274">
    <property type="entry name" value="Nuclear_hormone_rcpt_NR2"/>
</dbReference>
<dbReference type="Pfam" id="PF00104">
    <property type="entry name" value="Hormone_recep"/>
    <property type="match status" value="1"/>
</dbReference>
<sequence>MYHFKFNFSAIQFERGSIGSVERHSEPLLLRTAETRKEYSETPFCNNQLSSDTLKSDIIKLLMQMEVRTNQGSVESCSTDDLNELSRTTLVLMVGWSKGMGPFPNLIMDDKVVLLKNYAPQHLILVPAFRSPDTTPVCLFNNADVNHDEKNRNILIGLSVFKTSNIMPRVMDEIVWPMRHLQVTEEDMFALYCYILAHMPEQAPTRYGYILLFAPALKALAQVLIENITLTKFFVFAEVDSLLSEFILDSPIDEVTARPLLSQRLASSPTANICADMIRNSIW</sequence>
<feature type="domain" description="NR LBD" evidence="4">
    <location>
        <begin position="54"/>
        <end position="283"/>
    </location>
</feature>
<evidence type="ECO:0000256" key="3">
    <source>
        <dbReference type="ARBA" id="ARBA00023170"/>
    </source>
</evidence>
<keyword evidence="1" id="KW-0805">Transcription regulation</keyword>
<evidence type="ECO:0000256" key="1">
    <source>
        <dbReference type="ARBA" id="ARBA00023015"/>
    </source>
</evidence>
<dbReference type="WBParaSite" id="EEL_0000107401-mRNA-1">
    <property type="protein sequence ID" value="EEL_0000107401-mRNA-1"/>
    <property type="gene ID" value="EEL_0000107401"/>
</dbReference>
<evidence type="ECO:0000259" key="4">
    <source>
        <dbReference type="PROSITE" id="PS51843"/>
    </source>
</evidence>
<keyword evidence="5" id="KW-1185">Reference proteome</keyword>
<protein>
    <submittedName>
        <fullName evidence="6">NR LBD domain-containing protein</fullName>
    </submittedName>
</protein>
<evidence type="ECO:0000313" key="5">
    <source>
        <dbReference type="Proteomes" id="UP000050640"/>
    </source>
</evidence>
<dbReference type="SMART" id="SM00430">
    <property type="entry name" value="HOLI"/>
    <property type="match status" value="1"/>
</dbReference>
<evidence type="ECO:0000313" key="6">
    <source>
        <dbReference type="WBParaSite" id="EEL_0000107401-mRNA-1"/>
    </source>
</evidence>
<dbReference type="AlphaFoldDB" id="A0A158Q709"/>
<organism evidence="5 6">
    <name type="scientific">Elaeophora elaphi</name>
    <dbReference type="NCBI Taxonomy" id="1147741"/>
    <lineage>
        <taxon>Eukaryota</taxon>
        <taxon>Metazoa</taxon>
        <taxon>Ecdysozoa</taxon>
        <taxon>Nematoda</taxon>
        <taxon>Chromadorea</taxon>
        <taxon>Rhabditida</taxon>
        <taxon>Spirurina</taxon>
        <taxon>Spiruromorpha</taxon>
        <taxon>Filarioidea</taxon>
        <taxon>Onchocercidae</taxon>
        <taxon>Elaeophora</taxon>
    </lineage>
</organism>
<dbReference type="PROSITE" id="PS51843">
    <property type="entry name" value="NR_LBD"/>
    <property type="match status" value="1"/>
</dbReference>
<dbReference type="InterPro" id="IPR000536">
    <property type="entry name" value="Nucl_hrmn_rcpt_lig-bd"/>
</dbReference>
<dbReference type="STRING" id="1147741.A0A158Q709"/>
<dbReference type="SUPFAM" id="SSF48508">
    <property type="entry name" value="Nuclear receptor ligand-binding domain"/>
    <property type="match status" value="1"/>
</dbReference>
<accession>A0A158Q709</accession>
<dbReference type="Proteomes" id="UP000050640">
    <property type="component" value="Unplaced"/>
</dbReference>
<evidence type="ECO:0000256" key="2">
    <source>
        <dbReference type="ARBA" id="ARBA00023163"/>
    </source>
</evidence>